<feature type="region of interest" description="Disordered" evidence="1">
    <location>
        <begin position="118"/>
        <end position="139"/>
    </location>
</feature>
<dbReference type="PIRSF" id="PIRSF035652">
    <property type="entry name" value="CHP02436"/>
    <property type="match status" value="1"/>
</dbReference>
<gene>
    <name evidence="2" type="ORF">DDZ15_15315</name>
</gene>
<dbReference type="InterPro" id="IPR012657">
    <property type="entry name" value="23S_rRNA-intervening_sequence"/>
</dbReference>
<dbReference type="EMBL" id="QGGB01000010">
    <property type="protein sequence ID" value="PWN05432.1"/>
    <property type="molecule type" value="Genomic_DNA"/>
</dbReference>
<keyword evidence="3" id="KW-1185">Reference proteome</keyword>
<reference evidence="2 3" key="1">
    <citation type="submission" date="2018-05" db="EMBL/GenBank/DDBJ databases">
        <title>Rhodohalobacter halophilus gen. nov., sp. nov., a moderately halophilic member of the family Balneolaceae.</title>
        <authorList>
            <person name="Liu Z.-W."/>
        </authorList>
    </citation>
    <scope>NUCLEOTIDE SEQUENCE [LARGE SCALE GENOMIC DNA]</scope>
    <source>
        <strain evidence="2 3">8A47</strain>
    </source>
</reference>
<dbReference type="SUPFAM" id="SSF158446">
    <property type="entry name" value="IVS-encoded protein-like"/>
    <property type="match status" value="1"/>
</dbReference>
<protein>
    <submittedName>
        <fullName evidence="2">Four helix bundle protein</fullName>
    </submittedName>
</protein>
<dbReference type="PANTHER" id="PTHR38471">
    <property type="entry name" value="FOUR HELIX BUNDLE PROTEIN"/>
    <property type="match status" value="1"/>
</dbReference>
<accession>A0A316TT55</accession>
<dbReference type="OrthoDB" id="285993at2"/>
<dbReference type="InterPro" id="IPR036583">
    <property type="entry name" value="23S_rRNA_IVS_sf"/>
</dbReference>
<sequence length="139" mass="15831">MKNSKFDLEDRLIDFGVHMIKLSESIDKRREASRHLSSQLVRSGTSPGIHYGEAQAAESRKDFIHKMKLILKELRETRGNLKMSAKANLCLNPESTSEGIEECSELIAIFVKSIQTAERNGRKTETEKQNNRSTEKPKK</sequence>
<name>A0A316TT55_9BACT</name>
<dbReference type="RefSeq" id="WP_109647987.1">
    <property type="nucleotide sequence ID" value="NZ_QGGB01000010.1"/>
</dbReference>
<dbReference type="NCBIfam" id="TIGR02436">
    <property type="entry name" value="four helix bundle protein"/>
    <property type="match status" value="1"/>
</dbReference>
<evidence type="ECO:0000313" key="2">
    <source>
        <dbReference type="EMBL" id="PWN05432.1"/>
    </source>
</evidence>
<comment type="caution">
    <text evidence="2">The sequence shown here is derived from an EMBL/GenBank/DDBJ whole genome shotgun (WGS) entry which is preliminary data.</text>
</comment>
<evidence type="ECO:0000313" key="3">
    <source>
        <dbReference type="Proteomes" id="UP000245533"/>
    </source>
</evidence>
<dbReference type="AlphaFoldDB" id="A0A316TT55"/>
<evidence type="ECO:0000256" key="1">
    <source>
        <dbReference type="SAM" id="MobiDB-lite"/>
    </source>
</evidence>
<dbReference type="Proteomes" id="UP000245533">
    <property type="component" value="Unassembled WGS sequence"/>
</dbReference>
<dbReference type="PANTHER" id="PTHR38471:SF2">
    <property type="entry name" value="FOUR HELIX BUNDLE PROTEIN"/>
    <property type="match status" value="1"/>
</dbReference>
<organism evidence="2 3">
    <name type="scientific">Rhodohalobacter mucosus</name>
    <dbReference type="NCBI Taxonomy" id="2079485"/>
    <lineage>
        <taxon>Bacteria</taxon>
        <taxon>Pseudomonadati</taxon>
        <taxon>Balneolota</taxon>
        <taxon>Balneolia</taxon>
        <taxon>Balneolales</taxon>
        <taxon>Balneolaceae</taxon>
        <taxon>Rhodohalobacter</taxon>
    </lineage>
</organism>
<feature type="compositionally biased region" description="Basic and acidic residues" evidence="1">
    <location>
        <begin position="119"/>
        <end position="139"/>
    </location>
</feature>
<dbReference type="Pfam" id="PF05635">
    <property type="entry name" value="23S_rRNA_IVP"/>
    <property type="match status" value="1"/>
</dbReference>
<proteinExistence type="predicted"/>
<dbReference type="Gene3D" id="1.20.1440.60">
    <property type="entry name" value="23S rRNA-intervening sequence"/>
    <property type="match status" value="1"/>
</dbReference>